<proteinExistence type="predicted"/>
<name>A0A8G1RWP5_9EURO</name>
<dbReference type="OrthoDB" id="3235083at2759"/>
<gene>
    <name evidence="2" type="ORF">BO72DRAFT_456395</name>
</gene>
<evidence type="ECO:0000313" key="2">
    <source>
        <dbReference type="EMBL" id="RAK80127.1"/>
    </source>
</evidence>
<dbReference type="EMBL" id="KZ824630">
    <property type="protein sequence ID" value="RAK80127.1"/>
    <property type="molecule type" value="Genomic_DNA"/>
</dbReference>
<feature type="region of interest" description="Disordered" evidence="1">
    <location>
        <begin position="123"/>
        <end position="146"/>
    </location>
</feature>
<dbReference type="RefSeq" id="XP_040804137.1">
    <property type="nucleotide sequence ID" value="XM_040946272.1"/>
</dbReference>
<reference evidence="2 3" key="1">
    <citation type="submission" date="2018-02" db="EMBL/GenBank/DDBJ databases">
        <title>The genomes of Aspergillus section Nigri reveals drivers in fungal speciation.</title>
        <authorList>
            <consortium name="DOE Joint Genome Institute"/>
            <person name="Vesth T.C."/>
            <person name="Nybo J."/>
            <person name="Theobald S."/>
            <person name="Brandl J."/>
            <person name="Frisvad J.C."/>
            <person name="Nielsen K.F."/>
            <person name="Lyhne E.K."/>
            <person name="Kogle M.E."/>
            <person name="Kuo A."/>
            <person name="Riley R."/>
            <person name="Clum A."/>
            <person name="Nolan M."/>
            <person name="Lipzen A."/>
            <person name="Salamov A."/>
            <person name="Henrissat B."/>
            <person name="Wiebenga A."/>
            <person name="De vries R.P."/>
            <person name="Grigoriev I.V."/>
            <person name="Mortensen U.H."/>
            <person name="Andersen M.R."/>
            <person name="Baker S.E."/>
        </authorList>
    </citation>
    <scope>NUCLEOTIDE SEQUENCE [LARGE SCALE GENOMIC DNA]</scope>
    <source>
        <strain evidence="2 3">CBS 313.89</strain>
    </source>
</reference>
<dbReference type="AlphaFoldDB" id="A0A8G1RWP5"/>
<keyword evidence="3" id="KW-1185">Reference proteome</keyword>
<dbReference type="VEuPathDB" id="FungiDB:BO72DRAFT_456395"/>
<evidence type="ECO:0000256" key="1">
    <source>
        <dbReference type="SAM" id="MobiDB-lite"/>
    </source>
</evidence>
<sequence length="261" mass="28355">MTFTYSVPQGEGRAMVLYQSFDADKIYLVFEVLDGDGDSNTGNGMAVSVPNSLASLVLTLCYRYNMSRVVLGPLHAKTVVLTGGAVITALTSKQYASPHGDPGTVIEATKNFKDLQNLQTGLGSEWRGTSRRRDPEQGGGEGSLSRPVKKRFKATMMAVISVPSLCLSLVGNMDHEAGRKYDWLIVNAYIGTAAGHDASWGDAVARWTDEFENALMYLGLPVGSVCTLVRYYCFAIDLMHDALLGRELYCGLLVRGTAVFF</sequence>
<dbReference type="Proteomes" id="UP000249789">
    <property type="component" value="Unassembled WGS sequence"/>
</dbReference>
<organism evidence="2 3">
    <name type="scientific">Aspergillus fijiensis CBS 313.89</name>
    <dbReference type="NCBI Taxonomy" id="1448319"/>
    <lineage>
        <taxon>Eukaryota</taxon>
        <taxon>Fungi</taxon>
        <taxon>Dikarya</taxon>
        <taxon>Ascomycota</taxon>
        <taxon>Pezizomycotina</taxon>
        <taxon>Eurotiomycetes</taxon>
        <taxon>Eurotiomycetidae</taxon>
        <taxon>Eurotiales</taxon>
        <taxon>Aspergillaceae</taxon>
        <taxon>Aspergillus</taxon>
    </lineage>
</organism>
<protein>
    <submittedName>
        <fullName evidence="2">Uncharacterized protein</fullName>
    </submittedName>
</protein>
<evidence type="ECO:0000313" key="3">
    <source>
        <dbReference type="Proteomes" id="UP000249789"/>
    </source>
</evidence>
<accession>A0A8G1RWP5</accession>
<dbReference type="GeneID" id="63863605"/>